<organism evidence="3 4">
    <name type="scientific">Cecembia rubra</name>
    <dbReference type="NCBI Taxonomy" id="1485585"/>
    <lineage>
        <taxon>Bacteria</taxon>
        <taxon>Pseudomonadati</taxon>
        <taxon>Bacteroidota</taxon>
        <taxon>Cytophagia</taxon>
        <taxon>Cytophagales</taxon>
        <taxon>Cyclobacteriaceae</taxon>
        <taxon>Cecembia</taxon>
    </lineage>
</organism>
<dbReference type="Proteomes" id="UP000240708">
    <property type="component" value="Unassembled WGS sequence"/>
</dbReference>
<dbReference type="NCBIfam" id="TIGR04183">
    <property type="entry name" value="Por_Secre_tail"/>
    <property type="match status" value="1"/>
</dbReference>
<dbReference type="InterPro" id="IPR026444">
    <property type="entry name" value="Secre_tail"/>
</dbReference>
<comment type="caution">
    <text evidence="3">The sequence shown here is derived from an EMBL/GenBank/DDBJ whole genome shotgun (WGS) entry which is preliminary data.</text>
</comment>
<dbReference type="InterPro" id="IPR024079">
    <property type="entry name" value="MetalloPept_cat_dom_sf"/>
</dbReference>
<evidence type="ECO:0000259" key="2">
    <source>
        <dbReference type="PROSITE" id="PS50093"/>
    </source>
</evidence>
<dbReference type="Pfam" id="PF09471">
    <property type="entry name" value="Peptidase_M64"/>
    <property type="match status" value="1"/>
</dbReference>
<protein>
    <submittedName>
        <fullName evidence="3">Putative secreted protein (Por secretion system target)</fullName>
    </submittedName>
</protein>
<dbReference type="Gene3D" id="3.40.390.10">
    <property type="entry name" value="Collagenase (Catalytic Domain)"/>
    <property type="match status" value="1"/>
</dbReference>
<feature type="signal peptide" evidence="1">
    <location>
        <begin position="1"/>
        <end position="23"/>
    </location>
</feature>
<evidence type="ECO:0000256" key="1">
    <source>
        <dbReference type="SAM" id="SignalP"/>
    </source>
</evidence>
<feature type="domain" description="PKD" evidence="2">
    <location>
        <begin position="287"/>
        <end position="351"/>
    </location>
</feature>
<feature type="chain" id="PRO_5015167635" evidence="1">
    <location>
        <begin position="24"/>
        <end position="606"/>
    </location>
</feature>
<evidence type="ECO:0000313" key="3">
    <source>
        <dbReference type="EMBL" id="PSL05007.1"/>
    </source>
</evidence>
<dbReference type="InterPro" id="IPR019026">
    <property type="entry name" value="Peptidase_M64_IgA"/>
</dbReference>
<dbReference type="CDD" id="cd00146">
    <property type="entry name" value="PKD"/>
    <property type="match status" value="1"/>
</dbReference>
<dbReference type="RefSeq" id="WP_170069008.1">
    <property type="nucleotide sequence ID" value="NZ_PYGF01000004.1"/>
</dbReference>
<sequence length="606" mass="67633">MNFIVIKAFLCIIFITFCSKAIAQNFPVEIIRYNDSPDKMVNLVLMGDGYTKDQQDKFINDVNTNIQGMMLQEPWKTYADRINVYAIKVVSNVAGAANRPTEPIDNYFGSSFNTADIDRLLYPTRINKVIGVLNSNTPFFDIGVIMVNDNRYGGGGGLFATFSTHPDAMDIMIHELGHTFTSLADEYWAGIQFARELANMTQNRDPESIRWKNFLGQSQVSIFPHAESPTWFRPHQNCKMRFLLSDFCAVCMNEINTKIETLTIPAPMQRPIAFFGAEQLEIFEGHEVQFLDLSSQSPNAWLWTFEGGVPENSETQNPSVTYNHEGFWRVSLSSSNSLGTSNISRDQYIIVKKDTEPPLLRVKNQTIDLDEFGKAQITVNQIDDGTTDNVGIRELILSQTEFDCSNVGENQVTFKAIDVNGNESSALVNVIVRDRIAPVAKSKDFTLILDEEGNGTILPEDLDDGSFDNCGIVSLSVSKSTFGREDSGDIQVRLIVKDESGNESTATSTVRVEFVLFAPKEQKEKVVIYPNPSQGFIQIAYPKIVDPTLRQIEILDSKGTVLLNLGKFDVIGNVIPVDVSGFSNGIFFVRLTAENGVQNLKFSVKK</sequence>
<dbReference type="InterPro" id="IPR013783">
    <property type="entry name" value="Ig-like_fold"/>
</dbReference>
<dbReference type="PROSITE" id="PS50093">
    <property type="entry name" value="PKD"/>
    <property type="match status" value="1"/>
</dbReference>
<dbReference type="InterPro" id="IPR035986">
    <property type="entry name" value="PKD_dom_sf"/>
</dbReference>
<dbReference type="Pfam" id="PF18962">
    <property type="entry name" value="Por_Secre_tail"/>
    <property type="match status" value="1"/>
</dbReference>
<dbReference type="EMBL" id="PYGF01000004">
    <property type="protein sequence ID" value="PSL05007.1"/>
    <property type="molecule type" value="Genomic_DNA"/>
</dbReference>
<name>A0A2P8E6G0_9BACT</name>
<keyword evidence="1" id="KW-0732">Signal</keyword>
<gene>
    <name evidence="3" type="ORF">CLV48_104181</name>
</gene>
<proteinExistence type="predicted"/>
<dbReference type="GO" id="GO:0008237">
    <property type="term" value="F:metallopeptidase activity"/>
    <property type="evidence" value="ECO:0007669"/>
    <property type="project" value="InterPro"/>
</dbReference>
<evidence type="ECO:0000313" key="4">
    <source>
        <dbReference type="Proteomes" id="UP000240708"/>
    </source>
</evidence>
<accession>A0A2P8E6G0</accession>
<reference evidence="3 4" key="1">
    <citation type="submission" date="2018-03" db="EMBL/GenBank/DDBJ databases">
        <title>Genomic Encyclopedia of Archaeal and Bacterial Type Strains, Phase II (KMG-II): from individual species to whole genera.</title>
        <authorList>
            <person name="Goeker M."/>
        </authorList>
    </citation>
    <scope>NUCLEOTIDE SEQUENCE [LARGE SCALE GENOMIC DNA]</scope>
    <source>
        <strain evidence="3 4">DSM 28057</strain>
    </source>
</reference>
<dbReference type="Gene3D" id="2.60.40.10">
    <property type="entry name" value="Immunoglobulins"/>
    <property type="match status" value="1"/>
</dbReference>
<dbReference type="SUPFAM" id="SSF49299">
    <property type="entry name" value="PKD domain"/>
    <property type="match status" value="1"/>
</dbReference>
<dbReference type="AlphaFoldDB" id="A0A2P8E6G0"/>
<keyword evidence="4" id="KW-1185">Reference proteome</keyword>
<dbReference type="InterPro" id="IPR000601">
    <property type="entry name" value="PKD_dom"/>
</dbReference>